<keyword evidence="1" id="KW-0521">NADP</keyword>
<evidence type="ECO:0000256" key="1">
    <source>
        <dbReference type="ARBA" id="ARBA00022857"/>
    </source>
</evidence>
<dbReference type="SUPFAM" id="SSF51735">
    <property type="entry name" value="NAD(P)-binding Rossmann-fold domains"/>
    <property type="match status" value="1"/>
</dbReference>
<evidence type="ECO:0008006" key="4">
    <source>
        <dbReference type="Google" id="ProtNLM"/>
    </source>
</evidence>
<dbReference type="PANTHER" id="PTHR42748:SF22">
    <property type="entry name" value="NMRA-LIKE DOMAIN-CONTAINING PROTEIN"/>
    <property type="match status" value="1"/>
</dbReference>
<gene>
    <name evidence="2" type="ORF">BJX67DRAFT_373926</name>
</gene>
<name>A0ABR4LIQ1_9EURO</name>
<dbReference type="GeneID" id="98146540"/>
<dbReference type="EMBL" id="JBFXLQ010000041">
    <property type="protein sequence ID" value="KAL2864376.1"/>
    <property type="molecule type" value="Genomic_DNA"/>
</dbReference>
<evidence type="ECO:0000313" key="2">
    <source>
        <dbReference type="EMBL" id="KAL2864376.1"/>
    </source>
</evidence>
<accession>A0ABR4LIQ1</accession>
<dbReference type="Proteomes" id="UP001610432">
    <property type="component" value="Unassembled WGS sequence"/>
</dbReference>
<reference evidence="2 3" key="1">
    <citation type="submission" date="2024-07" db="EMBL/GenBank/DDBJ databases">
        <title>Section-level genome sequencing and comparative genomics of Aspergillus sections Usti and Cavernicolus.</title>
        <authorList>
            <consortium name="Lawrence Berkeley National Laboratory"/>
            <person name="Nybo J.L."/>
            <person name="Vesth T.C."/>
            <person name="Theobald S."/>
            <person name="Frisvad J.C."/>
            <person name="Larsen T.O."/>
            <person name="Kjaerboelling I."/>
            <person name="Rothschild-Mancinelli K."/>
            <person name="Lyhne E.K."/>
            <person name="Kogle M.E."/>
            <person name="Barry K."/>
            <person name="Clum A."/>
            <person name="Na H."/>
            <person name="Ledsgaard L."/>
            <person name="Lin J."/>
            <person name="Lipzen A."/>
            <person name="Kuo A."/>
            <person name="Riley R."/>
            <person name="Mondo S."/>
            <person name="Labutti K."/>
            <person name="Haridas S."/>
            <person name="Pangalinan J."/>
            <person name="Salamov A.A."/>
            <person name="Simmons B.A."/>
            <person name="Magnuson J.K."/>
            <person name="Chen J."/>
            <person name="Drula E."/>
            <person name="Henrissat B."/>
            <person name="Wiebenga A."/>
            <person name="Lubbers R.J."/>
            <person name="Gomes A.C."/>
            <person name="Macurrencykelacurrency M.R."/>
            <person name="Stajich J."/>
            <person name="Grigoriev I.V."/>
            <person name="Mortensen U.H."/>
            <person name="De Vries R.P."/>
            <person name="Baker S.E."/>
            <person name="Andersen M.R."/>
        </authorList>
    </citation>
    <scope>NUCLEOTIDE SEQUENCE [LARGE SCALE GENOMIC DNA]</scope>
    <source>
        <strain evidence="2 3">CBS 449.75</strain>
    </source>
</reference>
<proteinExistence type="predicted"/>
<organism evidence="2 3">
    <name type="scientific">Aspergillus lucknowensis</name>
    <dbReference type="NCBI Taxonomy" id="176173"/>
    <lineage>
        <taxon>Eukaryota</taxon>
        <taxon>Fungi</taxon>
        <taxon>Dikarya</taxon>
        <taxon>Ascomycota</taxon>
        <taxon>Pezizomycotina</taxon>
        <taxon>Eurotiomycetes</taxon>
        <taxon>Eurotiomycetidae</taxon>
        <taxon>Eurotiales</taxon>
        <taxon>Aspergillaceae</taxon>
        <taxon>Aspergillus</taxon>
        <taxon>Aspergillus subgen. Nidulantes</taxon>
    </lineage>
</organism>
<evidence type="ECO:0000313" key="3">
    <source>
        <dbReference type="Proteomes" id="UP001610432"/>
    </source>
</evidence>
<keyword evidence="3" id="KW-1185">Reference proteome</keyword>
<dbReference type="Gene3D" id="3.40.50.720">
    <property type="entry name" value="NAD(P)-binding Rossmann-like Domain"/>
    <property type="match status" value="1"/>
</dbReference>
<sequence>MSRKVCITSAASHTGALIARLLLTENTFKKGIASVSCLTLYPDSDPCNDLSKLGAKIVPHKPGRLRHVVASLKEIGADTLCILPPGREDAFDVTAELIEAAKKAGIPNVCFISSTGCDMAERERQPLLRSLVDLETMFLSSKGEPETAMGRSLVVIRRGFYAENLLLYSHQAQEEGLLPLPIGPNHKFAPMALSDVALVAAHVLTGHGKHGFSDKHRGQLMVLTGPSLTTGDELAGAASKALGEDLKFEDISEAEARTVLRDEAGTSEGEIKYLLEYYSLVREGKTNYISTTAFHDVTGKHPQEPVDFFKHYAQEMHPKRAAHKRRKLSSDK</sequence>
<comment type="caution">
    <text evidence="2">The sequence shown here is derived from an EMBL/GenBank/DDBJ whole genome shotgun (WGS) entry which is preliminary data.</text>
</comment>
<dbReference type="InterPro" id="IPR036291">
    <property type="entry name" value="NAD(P)-bd_dom_sf"/>
</dbReference>
<protein>
    <recommendedName>
        <fullName evidence="4">NmrA-like domain-containing protein</fullName>
    </recommendedName>
</protein>
<dbReference type="RefSeq" id="XP_070883355.1">
    <property type="nucleotide sequence ID" value="XM_071031468.1"/>
</dbReference>
<dbReference type="InterPro" id="IPR051164">
    <property type="entry name" value="NmrA-like_oxidored"/>
</dbReference>
<dbReference type="PANTHER" id="PTHR42748">
    <property type="entry name" value="NITROGEN METABOLITE REPRESSION PROTEIN NMRA FAMILY MEMBER"/>
    <property type="match status" value="1"/>
</dbReference>